<feature type="signal peptide" evidence="5">
    <location>
        <begin position="1"/>
        <end position="28"/>
    </location>
</feature>
<dbReference type="GO" id="GO:0016020">
    <property type="term" value="C:membrane"/>
    <property type="evidence" value="ECO:0007669"/>
    <property type="project" value="InterPro"/>
</dbReference>
<feature type="chain" id="PRO_5022834850" evidence="5">
    <location>
        <begin position="29"/>
        <end position="266"/>
    </location>
</feature>
<comment type="subcellular location">
    <subcellularLocation>
        <location evidence="1">Cell envelope</location>
    </subcellularLocation>
</comment>
<dbReference type="InterPro" id="IPR001638">
    <property type="entry name" value="Solute-binding_3/MltF_N"/>
</dbReference>
<dbReference type="SMART" id="SM00079">
    <property type="entry name" value="PBPe"/>
    <property type="match status" value="1"/>
</dbReference>
<dbReference type="Proteomes" id="UP000321196">
    <property type="component" value="Unassembled WGS sequence"/>
</dbReference>
<comment type="caution">
    <text evidence="8">The sequence shown here is derived from an EMBL/GenBank/DDBJ whole genome shotgun (WGS) entry which is preliminary data.</text>
</comment>
<keyword evidence="9" id="KW-1185">Reference proteome</keyword>
<evidence type="ECO:0000256" key="2">
    <source>
        <dbReference type="ARBA" id="ARBA00010333"/>
    </source>
</evidence>
<dbReference type="GO" id="GO:0030313">
    <property type="term" value="C:cell envelope"/>
    <property type="evidence" value="ECO:0007669"/>
    <property type="project" value="UniProtKB-SubCell"/>
</dbReference>
<evidence type="ECO:0000259" key="7">
    <source>
        <dbReference type="SMART" id="SM00079"/>
    </source>
</evidence>
<reference evidence="8 9" key="1">
    <citation type="submission" date="2019-08" db="EMBL/GenBank/DDBJ databases">
        <authorList>
            <person name="Dong K."/>
        </authorList>
    </citation>
    <scope>NUCLEOTIDE SEQUENCE [LARGE SCALE GENOMIC DNA]</scope>
    <source>
        <strain evidence="8 9">M4-8</strain>
    </source>
</reference>
<evidence type="ECO:0000256" key="4">
    <source>
        <dbReference type="RuleBase" id="RU003744"/>
    </source>
</evidence>
<accession>A0A5C8HRA6</accession>
<dbReference type="PROSITE" id="PS51257">
    <property type="entry name" value="PROKAR_LIPOPROTEIN"/>
    <property type="match status" value="1"/>
</dbReference>
<evidence type="ECO:0000256" key="3">
    <source>
        <dbReference type="ARBA" id="ARBA00022729"/>
    </source>
</evidence>
<dbReference type="Gene3D" id="3.40.190.10">
    <property type="entry name" value="Periplasmic binding protein-like II"/>
    <property type="match status" value="2"/>
</dbReference>
<dbReference type="GO" id="GO:0015276">
    <property type="term" value="F:ligand-gated monoatomic ion channel activity"/>
    <property type="evidence" value="ECO:0007669"/>
    <property type="project" value="InterPro"/>
</dbReference>
<dbReference type="InterPro" id="IPR018313">
    <property type="entry name" value="SBP_3_CS"/>
</dbReference>
<organism evidence="8 9">
    <name type="scientific">Microbacterium mitrae</name>
    <dbReference type="NCBI Taxonomy" id="664640"/>
    <lineage>
        <taxon>Bacteria</taxon>
        <taxon>Bacillati</taxon>
        <taxon>Actinomycetota</taxon>
        <taxon>Actinomycetes</taxon>
        <taxon>Micrococcales</taxon>
        <taxon>Microbacteriaceae</taxon>
        <taxon>Microbacterium</taxon>
    </lineage>
</organism>
<protein>
    <submittedName>
        <fullName evidence="8">Transporter substrate-binding domain-containing protein</fullName>
    </submittedName>
</protein>
<feature type="domain" description="Ionotropic glutamate receptor C-terminal" evidence="7">
    <location>
        <begin position="48"/>
        <end position="265"/>
    </location>
</feature>
<keyword evidence="3 5" id="KW-0732">Signal</keyword>
<evidence type="ECO:0000313" key="9">
    <source>
        <dbReference type="Proteomes" id="UP000321196"/>
    </source>
</evidence>
<dbReference type="OrthoDB" id="8454826at2"/>
<proteinExistence type="inferred from homology"/>
<evidence type="ECO:0000259" key="6">
    <source>
        <dbReference type="SMART" id="SM00062"/>
    </source>
</evidence>
<comment type="similarity">
    <text evidence="2 4">Belongs to the bacterial solute-binding protein 3 family.</text>
</comment>
<dbReference type="PANTHER" id="PTHR35936">
    <property type="entry name" value="MEMBRANE-BOUND LYTIC MUREIN TRANSGLYCOSYLASE F"/>
    <property type="match status" value="1"/>
</dbReference>
<gene>
    <name evidence="8" type="ORF">FVP60_01555</name>
</gene>
<dbReference type="InterPro" id="IPR001320">
    <property type="entry name" value="Iontro_rcpt_C"/>
</dbReference>
<dbReference type="EMBL" id="VRSW01000001">
    <property type="protein sequence ID" value="TXK06666.1"/>
    <property type="molecule type" value="Genomic_DNA"/>
</dbReference>
<dbReference type="SMART" id="SM00062">
    <property type="entry name" value="PBPb"/>
    <property type="match status" value="1"/>
</dbReference>
<evidence type="ECO:0000313" key="8">
    <source>
        <dbReference type="EMBL" id="TXK06666.1"/>
    </source>
</evidence>
<feature type="domain" description="Solute-binding protein family 3/N-terminal" evidence="6">
    <location>
        <begin position="48"/>
        <end position="266"/>
    </location>
</feature>
<evidence type="ECO:0000256" key="5">
    <source>
        <dbReference type="SAM" id="SignalP"/>
    </source>
</evidence>
<dbReference type="Pfam" id="PF00497">
    <property type="entry name" value="SBP_bac_3"/>
    <property type="match status" value="1"/>
</dbReference>
<sequence length="266" mass="27651">MKNRISRIALLGLTATAALTLSACGSSAGGDAKSGDTDGGITTVSEGKLTVCSDIPYEPFEMLDEASGEPIGFDIDIVQAVADDMGLELAVVDSSFEAITSGLFGTDCDIAASSITITDERKQNVDFSDPYYNDALVLIAAKDAGITSIDDAKGKTVGVQAATTGAVYAADNGLDPIEFEDSGQQILALTAGNTVASLGNQSVLKFAIKGNDDFVVVEDIPTDENLGIIVPKGKNAEILAEVNKTIKRLTDSGELAELEAKWFEGK</sequence>
<dbReference type="PROSITE" id="PS01039">
    <property type="entry name" value="SBP_BACTERIAL_3"/>
    <property type="match status" value="1"/>
</dbReference>
<evidence type="ECO:0000256" key="1">
    <source>
        <dbReference type="ARBA" id="ARBA00004196"/>
    </source>
</evidence>
<dbReference type="SUPFAM" id="SSF53850">
    <property type="entry name" value="Periplasmic binding protein-like II"/>
    <property type="match status" value="1"/>
</dbReference>
<dbReference type="AlphaFoldDB" id="A0A5C8HRA6"/>
<dbReference type="PANTHER" id="PTHR35936:SF17">
    <property type="entry name" value="ARGININE-BINDING EXTRACELLULAR PROTEIN ARTP"/>
    <property type="match status" value="1"/>
</dbReference>
<name>A0A5C8HRA6_9MICO</name>